<feature type="domain" description="Glycosyltransferase 2-like" evidence="1">
    <location>
        <begin position="7"/>
        <end position="174"/>
    </location>
</feature>
<accession>A0A857J0H5</accession>
<dbReference type="PANTHER" id="PTHR48090:SF7">
    <property type="entry name" value="RFBJ PROTEIN"/>
    <property type="match status" value="1"/>
</dbReference>
<evidence type="ECO:0000313" key="3">
    <source>
        <dbReference type="Proteomes" id="UP000464787"/>
    </source>
</evidence>
<reference evidence="2 3" key="1">
    <citation type="submission" date="2020-01" db="EMBL/GenBank/DDBJ databases">
        <title>Genome sequencing of strain KACC 21265.</title>
        <authorList>
            <person name="Heo J."/>
            <person name="Kim S.-J."/>
            <person name="Kim J.-S."/>
            <person name="Hong S.-B."/>
            <person name="Kwon S.-W."/>
        </authorList>
    </citation>
    <scope>NUCLEOTIDE SEQUENCE [LARGE SCALE GENOMIC DNA]</scope>
    <source>
        <strain evidence="2 3">KACC 21265</strain>
    </source>
</reference>
<dbReference type="InterPro" id="IPR050256">
    <property type="entry name" value="Glycosyltransferase_2"/>
</dbReference>
<evidence type="ECO:0000313" key="2">
    <source>
        <dbReference type="EMBL" id="QHI96773.1"/>
    </source>
</evidence>
<dbReference type="EMBL" id="CP047650">
    <property type="protein sequence ID" value="QHI96773.1"/>
    <property type="molecule type" value="Genomic_DNA"/>
</dbReference>
<dbReference type="InterPro" id="IPR001173">
    <property type="entry name" value="Glyco_trans_2-like"/>
</dbReference>
<evidence type="ECO:0000259" key="1">
    <source>
        <dbReference type="Pfam" id="PF00535"/>
    </source>
</evidence>
<dbReference type="RefSeq" id="WP_160550291.1">
    <property type="nucleotide sequence ID" value="NZ_CP047650.1"/>
</dbReference>
<dbReference type="Pfam" id="PF00535">
    <property type="entry name" value="Glycos_transf_2"/>
    <property type="match status" value="1"/>
</dbReference>
<dbReference type="AlphaFoldDB" id="A0A857J0H5"/>
<dbReference type="Gene3D" id="3.90.550.10">
    <property type="entry name" value="Spore Coat Polysaccharide Biosynthesis Protein SpsA, Chain A"/>
    <property type="match status" value="1"/>
</dbReference>
<dbReference type="SUPFAM" id="SSF53448">
    <property type="entry name" value="Nucleotide-diphospho-sugar transferases"/>
    <property type="match status" value="1"/>
</dbReference>
<keyword evidence="3" id="KW-1185">Reference proteome</keyword>
<keyword evidence="2" id="KW-0808">Transferase</keyword>
<dbReference type="InterPro" id="IPR029044">
    <property type="entry name" value="Nucleotide-diphossugar_trans"/>
</dbReference>
<dbReference type="KEGG" id="xyk:GT347_01465"/>
<dbReference type="PANTHER" id="PTHR48090">
    <property type="entry name" value="UNDECAPRENYL-PHOSPHATE 4-DEOXY-4-FORMAMIDO-L-ARABINOSE TRANSFERASE-RELATED"/>
    <property type="match status" value="1"/>
</dbReference>
<dbReference type="CDD" id="cd04179">
    <property type="entry name" value="DPM_DPG-synthase_like"/>
    <property type="match status" value="1"/>
</dbReference>
<name>A0A857J0H5_9BURK</name>
<organism evidence="2 3">
    <name type="scientific">Xylophilus rhododendri</name>
    <dbReference type="NCBI Taxonomy" id="2697032"/>
    <lineage>
        <taxon>Bacteria</taxon>
        <taxon>Pseudomonadati</taxon>
        <taxon>Pseudomonadota</taxon>
        <taxon>Betaproteobacteria</taxon>
        <taxon>Burkholderiales</taxon>
        <taxon>Xylophilus</taxon>
    </lineage>
</organism>
<dbReference type="GO" id="GO:0016740">
    <property type="term" value="F:transferase activity"/>
    <property type="evidence" value="ECO:0007669"/>
    <property type="project" value="UniProtKB-KW"/>
</dbReference>
<dbReference type="Proteomes" id="UP000464787">
    <property type="component" value="Chromosome"/>
</dbReference>
<gene>
    <name evidence="2" type="ORF">GT347_01465</name>
</gene>
<protein>
    <submittedName>
        <fullName evidence="2">Glycosyltransferase</fullName>
    </submittedName>
</protein>
<proteinExistence type="predicted"/>
<sequence>MPDRILVLIPCYNCAPQIPRVLAQFDSDAADFVETLLVLDNGSTDGTREAARSAAEKLPGLDIRVALNRGNLNLGGSHKAAFAFALAQGYSHVLVLHGDDQADVQDMLPLLRRGEHRRLDACLGARFAPGSRLPGYSAVRILGNRVFNALFGLLLRHRILDLGSGLNIFGARAMRLPHLAHYADDLRFNIFLLMGMLREKLDIGFFPISWRQDDQVSNVRMTSQAFNMLAILRDRIRMGERFWSADHRAQPRTEYAFDLIHPFSPKAT</sequence>